<dbReference type="STRING" id="1296121.A0A1A6A632"/>
<evidence type="ECO:0000259" key="2">
    <source>
        <dbReference type="Pfam" id="PF20152"/>
    </source>
</evidence>
<sequence length="192" mass="21352">MTTITQVWQGLSLASDTLITSSLAYGLWKSKTGWSATDDLIKKLMLITIETQLGPTILMLAFTIQFAIAPPAALSQFFDLLIPKAYALGFFATLNSRYQLRRAAQGSSGAQNQAHVKSNTFAMGSERLHQATVQVDVDTYTESYQLPTMQSRSVNRDNARDFKEFAEDSESVENLDYTANLSKRDLHKPSMV</sequence>
<dbReference type="GeneID" id="28968544"/>
<dbReference type="KEGG" id="kdj:28968544"/>
<organism evidence="3">
    <name type="scientific">Kwoniella dejecticola CBS 10117</name>
    <dbReference type="NCBI Taxonomy" id="1296121"/>
    <lineage>
        <taxon>Eukaryota</taxon>
        <taxon>Fungi</taxon>
        <taxon>Dikarya</taxon>
        <taxon>Basidiomycota</taxon>
        <taxon>Agaricomycotina</taxon>
        <taxon>Tremellomycetes</taxon>
        <taxon>Tremellales</taxon>
        <taxon>Cryptococcaceae</taxon>
        <taxon>Kwoniella</taxon>
    </lineage>
</organism>
<dbReference type="EMBL" id="CP144534">
    <property type="protein sequence ID" value="WWC61593.1"/>
    <property type="molecule type" value="Genomic_DNA"/>
</dbReference>
<dbReference type="RefSeq" id="XP_018263351.1">
    <property type="nucleotide sequence ID" value="XM_018408140.1"/>
</dbReference>
<dbReference type="VEuPathDB" id="FungiDB:I303_04845"/>
<keyword evidence="5" id="KW-1185">Reference proteome</keyword>
<evidence type="ECO:0000313" key="3">
    <source>
        <dbReference type="EMBL" id="OBR85509.1"/>
    </source>
</evidence>
<dbReference type="EMBL" id="KI894031">
    <property type="protein sequence ID" value="OBR85509.1"/>
    <property type="molecule type" value="Genomic_DNA"/>
</dbReference>
<keyword evidence="1" id="KW-0472">Membrane</keyword>
<evidence type="ECO:0000256" key="1">
    <source>
        <dbReference type="SAM" id="Phobius"/>
    </source>
</evidence>
<gene>
    <name evidence="3" type="ORF">I303_04845</name>
    <name evidence="4" type="ORF">I303_104177</name>
</gene>
<dbReference type="Pfam" id="PF20152">
    <property type="entry name" value="DUF6534"/>
    <property type="match status" value="1"/>
</dbReference>
<keyword evidence="1" id="KW-0812">Transmembrane</keyword>
<keyword evidence="1" id="KW-1133">Transmembrane helix</keyword>
<reference evidence="3" key="1">
    <citation type="submission" date="2013-07" db="EMBL/GenBank/DDBJ databases">
        <title>The Genome Sequence of Cryptococcus dejecticola CBS10117.</title>
        <authorList>
            <consortium name="The Broad Institute Genome Sequencing Platform"/>
            <person name="Cuomo C."/>
            <person name="Litvintseva A."/>
            <person name="Chen Y."/>
            <person name="Heitman J."/>
            <person name="Sun S."/>
            <person name="Springer D."/>
            <person name="Dromer F."/>
            <person name="Young S.K."/>
            <person name="Zeng Q."/>
            <person name="Gargeya S."/>
            <person name="Fitzgerald M."/>
            <person name="Abouelleil A."/>
            <person name="Alvarado L."/>
            <person name="Berlin A.M."/>
            <person name="Chapman S.B."/>
            <person name="Dewar J."/>
            <person name="Goldberg J."/>
            <person name="Griggs A."/>
            <person name="Gujja S."/>
            <person name="Hansen M."/>
            <person name="Howarth C."/>
            <person name="Imamovic A."/>
            <person name="Larimer J."/>
            <person name="McCowan C."/>
            <person name="Murphy C."/>
            <person name="Pearson M."/>
            <person name="Priest M."/>
            <person name="Roberts A."/>
            <person name="Saif S."/>
            <person name="Shea T."/>
            <person name="Sykes S."/>
            <person name="Wortman J."/>
            <person name="Nusbaum C."/>
            <person name="Birren B."/>
        </authorList>
    </citation>
    <scope>NUCLEOTIDE SEQUENCE [LARGE SCALE GENOMIC DNA]</scope>
    <source>
        <strain evidence="3">CBS 10117</strain>
    </source>
</reference>
<reference evidence="4" key="2">
    <citation type="submission" date="2013-07" db="EMBL/GenBank/DDBJ databases">
        <authorList>
            <consortium name="The Broad Institute Genome Sequencing Platform"/>
            <person name="Cuomo C."/>
            <person name="Litvintseva A."/>
            <person name="Chen Y."/>
            <person name="Heitman J."/>
            <person name="Sun S."/>
            <person name="Springer D."/>
            <person name="Dromer F."/>
            <person name="Young S.K."/>
            <person name="Zeng Q."/>
            <person name="Gargeya S."/>
            <person name="Fitzgerald M."/>
            <person name="Abouelleil A."/>
            <person name="Alvarado L."/>
            <person name="Berlin A.M."/>
            <person name="Chapman S.B."/>
            <person name="Dewar J."/>
            <person name="Goldberg J."/>
            <person name="Griggs A."/>
            <person name="Gujja S."/>
            <person name="Hansen M."/>
            <person name="Howarth C."/>
            <person name="Imamovic A."/>
            <person name="Larimer J."/>
            <person name="McCowan C."/>
            <person name="Murphy C."/>
            <person name="Pearson M."/>
            <person name="Priest M."/>
            <person name="Roberts A."/>
            <person name="Saif S."/>
            <person name="Shea T."/>
            <person name="Sykes S."/>
            <person name="Wortman J."/>
            <person name="Nusbaum C."/>
            <person name="Birren B."/>
        </authorList>
    </citation>
    <scope>NUCLEOTIDE SEQUENCE</scope>
    <source>
        <strain evidence="4">CBS 10117</strain>
    </source>
</reference>
<dbReference type="Proteomes" id="UP000078595">
    <property type="component" value="Chromosome 5"/>
</dbReference>
<reference evidence="4" key="3">
    <citation type="submission" date="2024-02" db="EMBL/GenBank/DDBJ databases">
        <title>Comparative genomics of Cryptococcus and Kwoniella reveals pathogenesis evolution and contrasting modes of karyotype evolution via chromosome fusion or intercentromeric recombination.</title>
        <authorList>
            <person name="Coelho M.A."/>
            <person name="David-Palma M."/>
            <person name="Shea T."/>
            <person name="Bowers K."/>
            <person name="McGinley-Smith S."/>
            <person name="Mohammad A.W."/>
            <person name="Gnirke A."/>
            <person name="Yurkov A.M."/>
            <person name="Nowrousian M."/>
            <person name="Sun S."/>
            <person name="Cuomo C.A."/>
            <person name="Heitman J."/>
        </authorList>
    </citation>
    <scope>NUCLEOTIDE SEQUENCE</scope>
    <source>
        <strain evidence="4">CBS 10117</strain>
    </source>
</reference>
<protein>
    <recommendedName>
        <fullName evidence="2">DUF6534 domain-containing protein</fullName>
    </recommendedName>
</protein>
<dbReference type="InterPro" id="IPR045339">
    <property type="entry name" value="DUF6534"/>
</dbReference>
<evidence type="ECO:0000313" key="5">
    <source>
        <dbReference type="Proteomes" id="UP000078595"/>
    </source>
</evidence>
<name>A0A1A6A632_9TREE</name>
<dbReference type="PANTHER" id="PTHR40465">
    <property type="entry name" value="CHROMOSOME 1, WHOLE GENOME SHOTGUN SEQUENCE"/>
    <property type="match status" value="1"/>
</dbReference>
<feature type="domain" description="DUF6534" evidence="2">
    <location>
        <begin position="12"/>
        <end position="98"/>
    </location>
</feature>
<feature type="transmembrane region" description="Helical" evidence="1">
    <location>
        <begin position="49"/>
        <end position="68"/>
    </location>
</feature>
<feature type="transmembrane region" description="Helical" evidence="1">
    <location>
        <begin position="74"/>
        <end position="94"/>
    </location>
</feature>
<dbReference type="AlphaFoldDB" id="A0A1A6A632"/>
<dbReference type="OrthoDB" id="2562493at2759"/>
<accession>A0A1A6A632</accession>
<proteinExistence type="predicted"/>
<dbReference type="PANTHER" id="PTHR40465:SF1">
    <property type="entry name" value="DUF6534 DOMAIN-CONTAINING PROTEIN"/>
    <property type="match status" value="1"/>
</dbReference>
<evidence type="ECO:0000313" key="4">
    <source>
        <dbReference type="EMBL" id="WWC61593.1"/>
    </source>
</evidence>